<evidence type="ECO:0000259" key="1">
    <source>
        <dbReference type="Pfam" id="PF01869"/>
    </source>
</evidence>
<dbReference type="PANTHER" id="PTHR43190">
    <property type="entry name" value="N-ACETYL-D-GLUCOSAMINE KINASE"/>
    <property type="match status" value="1"/>
</dbReference>
<keyword evidence="3" id="KW-0418">Kinase</keyword>
<comment type="caution">
    <text evidence="3">The sequence shown here is derived from an EMBL/GenBank/DDBJ whole genome shotgun (WGS) entry which is preliminary data.</text>
</comment>
<accession>A0A370FXY5</accession>
<dbReference type="InterPro" id="IPR002731">
    <property type="entry name" value="ATPase_BadF"/>
</dbReference>
<reference evidence="2 5" key="2">
    <citation type="submission" date="2020-04" db="EMBL/GenBank/DDBJ databases">
        <title>Description of novel Gluconacetobacter.</title>
        <authorList>
            <person name="Sombolestani A."/>
        </authorList>
    </citation>
    <scope>NUCLEOTIDE SEQUENCE [LARGE SCALE GENOMIC DNA]</scope>
    <source>
        <strain evidence="2 5">LMG 1382</strain>
    </source>
</reference>
<reference evidence="3 4" key="1">
    <citation type="submission" date="2018-07" db="EMBL/GenBank/DDBJ databases">
        <title>Genomic Encyclopedia of Type Strains, Phase IV (KMG-IV): sequencing the most valuable type-strain genomes for metagenomic binning, comparative biology and taxonomic classification.</title>
        <authorList>
            <person name="Goeker M."/>
        </authorList>
    </citation>
    <scope>NUCLEOTIDE SEQUENCE [LARGE SCALE GENOMIC DNA]</scope>
    <source>
        <strain evidence="3 4">DSM 5603</strain>
    </source>
</reference>
<dbReference type="EMBL" id="JABEQI010000008">
    <property type="protein sequence ID" value="MBB2187436.1"/>
    <property type="molecule type" value="Genomic_DNA"/>
</dbReference>
<dbReference type="CDD" id="cd24082">
    <property type="entry name" value="ASKHA_NBD_GspK-like"/>
    <property type="match status" value="1"/>
</dbReference>
<sequence length="296" mass="29694">MTVRTLLVGIDGGGTRTRLRLATPEGTVLADGDGGPANIALDAGPARESIQQALDLALSRVGLLGADCRLIAVAGLAGAEVTGAVARFNARPAMFARLRIVSDAYTSCVGAHAGANGAMIAAGTGTVGLAIAGGATRRVGGWGFPQGDEGGGAWIGLQAIRLMLRAGDGRIPRTLLSEAVRARLADGGADPMLWAVGARATDFAALVPMVGALARDGDAEARGLLGRAGAEIELLLQALRAVEGFASLPCCLLGGLGPVLLPYLSAATQAGLSAPKGDAIDGAMRLARRLHDTPPA</sequence>
<evidence type="ECO:0000313" key="3">
    <source>
        <dbReference type="EMBL" id="RDI36402.1"/>
    </source>
</evidence>
<dbReference type="RefSeq" id="WP_114728565.1">
    <property type="nucleotide sequence ID" value="NZ_BJMI01000012.1"/>
</dbReference>
<gene>
    <name evidence="3" type="ORF">C7453_11069</name>
    <name evidence="2" type="ORF">HLH32_13820</name>
</gene>
<name>A0A370FXY5_GLULI</name>
<dbReference type="Pfam" id="PF01869">
    <property type="entry name" value="BcrAD_BadFG"/>
    <property type="match status" value="1"/>
</dbReference>
<feature type="domain" description="ATPase BadF/BadG/BcrA/BcrD type" evidence="1">
    <location>
        <begin position="8"/>
        <end position="256"/>
    </location>
</feature>
<dbReference type="EMBL" id="QQAW01000010">
    <property type="protein sequence ID" value="RDI36402.1"/>
    <property type="molecule type" value="Genomic_DNA"/>
</dbReference>
<dbReference type="InterPro" id="IPR043129">
    <property type="entry name" value="ATPase_NBD"/>
</dbReference>
<dbReference type="Proteomes" id="UP000562982">
    <property type="component" value="Unassembled WGS sequence"/>
</dbReference>
<evidence type="ECO:0000313" key="4">
    <source>
        <dbReference type="Proteomes" id="UP000254958"/>
    </source>
</evidence>
<organism evidence="3 4">
    <name type="scientific">Gluconacetobacter liquefaciens</name>
    <name type="common">Acetobacter liquefaciens</name>
    <dbReference type="NCBI Taxonomy" id="89584"/>
    <lineage>
        <taxon>Bacteria</taxon>
        <taxon>Pseudomonadati</taxon>
        <taxon>Pseudomonadota</taxon>
        <taxon>Alphaproteobacteria</taxon>
        <taxon>Acetobacterales</taxon>
        <taxon>Acetobacteraceae</taxon>
        <taxon>Gluconacetobacter</taxon>
    </lineage>
</organism>
<protein>
    <submittedName>
        <fullName evidence="2">ATPase</fullName>
    </submittedName>
    <submittedName>
        <fullName evidence="3">Glucosamine kinase</fullName>
    </submittedName>
</protein>
<keyword evidence="3" id="KW-0808">Transferase</keyword>
<evidence type="ECO:0000313" key="5">
    <source>
        <dbReference type="Proteomes" id="UP000562982"/>
    </source>
</evidence>
<dbReference type="SUPFAM" id="SSF53067">
    <property type="entry name" value="Actin-like ATPase domain"/>
    <property type="match status" value="2"/>
</dbReference>
<dbReference type="AlphaFoldDB" id="A0A370FXY5"/>
<proteinExistence type="predicted"/>
<dbReference type="Proteomes" id="UP000254958">
    <property type="component" value="Unassembled WGS sequence"/>
</dbReference>
<dbReference type="Gene3D" id="3.30.420.40">
    <property type="match status" value="2"/>
</dbReference>
<dbReference type="InterPro" id="IPR052519">
    <property type="entry name" value="Euk-type_GlcNAc_Kinase"/>
</dbReference>
<dbReference type="PANTHER" id="PTHR43190:SF3">
    <property type="entry name" value="N-ACETYL-D-GLUCOSAMINE KINASE"/>
    <property type="match status" value="1"/>
</dbReference>
<dbReference type="OrthoDB" id="63487at2"/>
<keyword evidence="4" id="KW-1185">Reference proteome</keyword>
<dbReference type="GO" id="GO:0016301">
    <property type="term" value="F:kinase activity"/>
    <property type="evidence" value="ECO:0007669"/>
    <property type="project" value="UniProtKB-KW"/>
</dbReference>
<evidence type="ECO:0000313" key="2">
    <source>
        <dbReference type="EMBL" id="MBB2187436.1"/>
    </source>
</evidence>